<sequence length="200" mass="21565">MRGVLSLAAPAVLLLGLACQPRAASPVYGPWEEGLTLAFEDPSQPQPQRSLDRLQVRVARSSMAPGPPRLVQLDQTSLRSQMSTVVRYQDGGIALMGADGQVVAQTLPPGFPATTTWVDRGVEFRVVGRATWEGAAILPATSDPVGVWVEARPPQGPRRRILYLPNLGEVESQEERGGSWVTVNRLVARGFPDLALAPRP</sequence>
<keyword evidence="1" id="KW-0732">Signal</keyword>
<accession>A0ABQ5PW53</accession>
<organism evidence="2 3">
    <name type="scientific">Geothrix edaphica</name>
    <dbReference type="NCBI Taxonomy" id="2927976"/>
    <lineage>
        <taxon>Bacteria</taxon>
        <taxon>Pseudomonadati</taxon>
        <taxon>Acidobacteriota</taxon>
        <taxon>Holophagae</taxon>
        <taxon>Holophagales</taxon>
        <taxon>Holophagaceae</taxon>
        <taxon>Geothrix</taxon>
    </lineage>
</organism>
<name>A0ABQ5PW53_9BACT</name>
<gene>
    <name evidence="2" type="ORF">GETHED_06600</name>
</gene>
<proteinExistence type="predicted"/>
<dbReference type="EMBL" id="BSDC01000001">
    <property type="protein sequence ID" value="GLH66296.1"/>
    <property type="molecule type" value="Genomic_DNA"/>
</dbReference>
<keyword evidence="3" id="KW-1185">Reference proteome</keyword>
<dbReference type="Proteomes" id="UP001165044">
    <property type="component" value="Unassembled WGS sequence"/>
</dbReference>
<feature type="chain" id="PRO_5047401081" description="DUF3261 domain-containing protein" evidence="1">
    <location>
        <begin position="24"/>
        <end position="200"/>
    </location>
</feature>
<evidence type="ECO:0000256" key="1">
    <source>
        <dbReference type="SAM" id="SignalP"/>
    </source>
</evidence>
<comment type="caution">
    <text evidence="2">The sequence shown here is derived from an EMBL/GenBank/DDBJ whole genome shotgun (WGS) entry which is preliminary data.</text>
</comment>
<evidence type="ECO:0000313" key="2">
    <source>
        <dbReference type="EMBL" id="GLH66296.1"/>
    </source>
</evidence>
<dbReference type="RefSeq" id="WP_285606373.1">
    <property type="nucleotide sequence ID" value="NZ_BSDC01000001.1"/>
</dbReference>
<protein>
    <recommendedName>
        <fullName evidence="4">DUF3261 domain-containing protein</fullName>
    </recommendedName>
</protein>
<evidence type="ECO:0000313" key="3">
    <source>
        <dbReference type="Proteomes" id="UP001165044"/>
    </source>
</evidence>
<feature type="signal peptide" evidence="1">
    <location>
        <begin position="1"/>
        <end position="23"/>
    </location>
</feature>
<reference evidence="2" key="1">
    <citation type="journal article" date="2023" name="Antonie Van Leeuwenhoek">
        <title>Mesoterricola silvestris gen. nov., sp. nov., Mesoterricola sediminis sp. nov., Geothrix oryzae sp. nov., Geothrix edaphica sp. nov., Geothrix rubra sp. nov., and Geothrix limicola sp. nov., six novel members of Acidobacteriota isolated from soils.</title>
        <authorList>
            <person name="Itoh H."/>
            <person name="Sugisawa Y."/>
            <person name="Mise K."/>
            <person name="Xu Z."/>
            <person name="Kuniyasu M."/>
            <person name="Ushijima N."/>
            <person name="Kawano K."/>
            <person name="Kobayashi E."/>
            <person name="Shiratori Y."/>
            <person name="Masuda Y."/>
            <person name="Senoo K."/>
        </authorList>
    </citation>
    <scope>NUCLEOTIDE SEQUENCE</scope>
    <source>
        <strain evidence="2">Red802</strain>
    </source>
</reference>
<evidence type="ECO:0008006" key="4">
    <source>
        <dbReference type="Google" id="ProtNLM"/>
    </source>
</evidence>
<dbReference type="PROSITE" id="PS51257">
    <property type="entry name" value="PROKAR_LIPOPROTEIN"/>
    <property type="match status" value="1"/>
</dbReference>